<organism evidence="2 3">
    <name type="scientific">Vibrio chemaguriensis</name>
    <dbReference type="NCBI Taxonomy" id="2527672"/>
    <lineage>
        <taxon>Bacteria</taxon>
        <taxon>Pseudomonadati</taxon>
        <taxon>Pseudomonadota</taxon>
        <taxon>Gammaproteobacteria</taxon>
        <taxon>Vibrionales</taxon>
        <taxon>Vibrionaceae</taxon>
        <taxon>Vibrio</taxon>
    </lineage>
</organism>
<feature type="domain" description="N-acetyltransferase" evidence="1">
    <location>
        <begin position="29"/>
        <end position="165"/>
    </location>
</feature>
<comment type="caution">
    <text evidence="2">The sequence shown here is derived from an EMBL/GenBank/DDBJ whole genome shotgun (WGS) entry which is preliminary data.</text>
</comment>
<dbReference type="SUPFAM" id="SSF55729">
    <property type="entry name" value="Acyl-CoA N-acyltransferases (Nat)"/>
    <property type="match status" value="1"/>
</dbReference>
<dbReference type="InterPro" id="IPR000182">
    <property type="entry name" value="GNAT_dom"/>
</dbReference>
<sequence>MANPKTREFIVTGIITKPSFKIELVERNFDVSKITPALENVAPLYPNFNVWLRDKFLRNFYIGDRDILVAHNGSDLCGVSLLKKSTEENKICTFYVMPKFQGRELGNKLLEKSLNYFDGKDVLISVSNERLSELYPTLSSKGFVLDSCVEHMYRNENIEHFFKTK</sequence>
<protein>
    <submittedName>
        <fullName evidence="2">GNAT family N-acetyltransferase</fullName>
    </submittedName>
</protein>
<evidence type="ECO:0000259" key="1">
    <source>
        <dbReference type="PROSITE" id="PS51186"/>
    </source>
</evidence>
<evidence type="ECO:0000313" key="3">
    <source>
        <dbReference type="Proteomes" id="UP000778757"/>
    </source>
</evidence>
<proteinExistence type="predicted"/>
<name>A0ABX1HX68_9VIBR</name>
<dbReference type="EMBL" id="SHOE01000008">
    <property type="protein sequence ID" value="NKJ68027.1"/>
    <property type="molecule type" value="Genomic_DNA"/>
</dbReference>
<evidence type="ECO:0000313" key="2">
    <source>
        <dbReference type="EMBL" id="NKJ68027.1"/>
    </source>
</evidence>
<dbReference type="Pfam" id="PF13673">
    <property type="entry name" value="Acetyltransf_10"/>
    <property type="match status" value="1"/>
</dbReference>
<reference evidence="2 3" key="1">
    <citation type="journal article" date="2019" name="Curr. Microbiol.">
        <title>Vibrio chemaguriensis sp. nov., from Sundarbans, Bay of Bengal.</title>
        <authorList>
            <person name="Ghosh A."/>
            <person name="Bhadury P."/>
        </authorList>
    </citation>
    <scope>NUCLEOTIDE SEQUENCE [LARGE SCALE GENOMIC DNA]</scope>
    <source>
        <strain evidence="2 3">Iso1</strain>
    </source>
</reference>
<dbReference type="InterPro" id="IPR016181">
    <property type="entry name" value="Acyl_CoA_acyltransferase"/>
</dbReference>
<dbReference type="PROSITE" id="PS51186">
    <property type="entry name" value="GNAT"/>
    <property type="match status" value="1"/>
</dbReference>
<gene>
    <name evidence="2" type="ORF">EX191_09520</name>
</gene>
<keyword evidence="3" id="KW-1185">Reference proteome</keyword>
<dbReference type="Proteomes" id="UP000778757">
    <property type="component" value="Unassembled WGS sequence"/>
</dbReference>
<dbReference type="CDD" id="cd04301">
    <property type="entry name" value="NAT_SF"/>
    <property type="match status" value="1"/>
</dbReference>
<accession>A0ABX1HX68</accession>
<dbReference type="Gene3D" id="3.40.630.30">
    <property type="match status" value="1"/>
</dbReference>